<evidence type="ECO:0000313" key="2">
    <source>
        <dbReference type="EMBL" id="KAF2884744.1"/>
    </source>
</evidence>
<comment type="caution">
    <text evidence="2">The sequence shown here is derived from an EMBL/GenBank/DDBJ whole genome shotgun (WGS) entry which is preliminary data.</text>
</comment>
<dbReference type="Proteomes" id="UP000801492">
    <property type="component" value="Unassembled WGS sequence"/>
</dbReference>
<sequence>MRPVLCQSPVSNLKKLEDEMNAVSEDDEEELEDPYHNSGSSDEDYCRTKNYVEDSSQSDDELDVPNMNSNTNDLKDNNETSNSSTGISESDKSEDEQVVNNTIRFNNNGVFIRRLILLQQKSVECSLPCELKELDLSKDTEATSGALEERIVKNLASSLRGKAVALCFDRFFASVKLLNELNYPAV</sequence>
<protein>
    <recommendedName>
        <fullName evidence="4">PiggyBac transposable element-derived protein domain-containing protein</fullName>
    </recommendedName>
</protein>
<dbReference type="OrthoDB" id="118105at2759"/>
<evidence type="ECO:0008006" key="4">
    <source>
        <dbReference type="Google" id="ProtNLM"/>
    </source>
</evidence>
<feature type="region of interest" description="Disordered" evidence="1">
    <location>
        <begin position="1"/>
        <end position="96"/>
    </location>
</feature>
<keyword evidence="3" id="KW-1185">Reference proteome</keyword>
<evidence type="ECO:0000313" key="3">
    <source>
        <dbReference type="Proteomes" id="UP000801492"/>
    </source>
</evidence>
<reference evidence="2" key="1">
    <citation type="submission" date="2019-08" db="EMBL/GenBank/DDBJ databases">
        <title>The genome of the North American firefly Photinus pyralis.</title>
        <authorList>
            <consortium name="Photinus pyralis genome working group"/>
            <person name="Fallon T.R."/>
            <person name="Sander Lower S.E."/>
            <person name="Weng J.-K."/>
        </authorList>
    </citation>
    <scope>NUCLEOTIDE SEQUENCE</scope>
    <source>
        <strain evidence="2">TRF0915ILg1</strain>
        <tissue evidence="2">Whole body</tissue>
    </source>
</reference>
<gene>
    <name evidence="2" type="ORF">ILUMI_21419</name>
</gene>
<dbReference type="AlphaFoldDB" id="A0A8K0G3Q2"/>
<dbReference type="EMBL" id="VTPC01090140">
    <property type="protein sequence ID" value="KAF2884744.1"/>
    <property type="molecule type" value="Genomic_DNA"/>
</dbReference>
<accession>A0A8K0G3Q2</accession>
<name>A0A8K0G3Q2_IGNLU</name>
<proteinExistence type="predicted"/>
<evidence type="ECO:0000256" key="1">
    <source>
        <dbReference type="SAM" id="MobiDB-lite"/>
    </source>
</evidence>
<organism evidence="2 3">
    <name type="scientific">Ignelater luminosus</name>
    <name type="common">Cucubano</name>
    <name type="synonym">Pyrophorus luminosus</name>
    <dbReference type="NCBI Taxonomy" id="2038154"/>
    <lineage>
        <taxon>Eukaryota</taxon>
        <taxon>Metazoa</taxon>
        <taxon>Ecdysozoa</taxon>
        <taxon>Arthropoda</taxon>
        <taxon>Hexapoda</taxon>
        <taxon>Insecta</taxon>
        <taxon>Pterygota</taxon>
        <taxon>Neoptera</taxon>
        <taxon>Endopterygota</taxon>
        <taxon>Coleoptera</taxon>
        <taxon>Polyphaga</taxon>
        <taxon>Elateriformia</taxon>
        <taxon>Elateroidea</taxon>
        <taxon>Elateridae</taxon>
        <taxon>Agrypninae</taxon>
        <taxon>Pyrophorini</taxon>
        <taxon>Ignelater</taxon>
    </lineage>
</organism>
<feature type="compositionally biased region" description="Polar residues" evidence="1">
    <location>
        <begin position="79"/>
        <end position="88"/>
    </location>
</feature>